<dbReference type="GeneID" id="65279471"/>
<protein>
    <submittedName>
        <fullName evidence="1">Uncharacterized protein</fullName>
    </submittedName>
</protein>
<gene>
    <name evidence="1" type="ORF">DN052_13090</name>
</gene>
<dbReference type="OMA" id="EKDWEKW"/>
<sequence length="66" mass="7220">MTTVEMVEKAVQSLPPADLAAFRRWFAEFDAAAWDTQIEADATTGKLDALATEALAEYRSGTAREI</sequence>
<dbReference type="EMBL" id="QKQP01000006">
    <property type="protein sequence ID" value="PZD80425.1"/>
    <property type="molecule type" value="Genomic_DNA"/>
</dbReference>
<reference evidence="1 2" key="1">
    <citation type="submission" date="2018-06" db="EMBL/GenBank/DDBJ databases">
        <title>Draft sequence of Acidithiobacillus ferrooxidans CCM 4253.</title>
        <authorList>
            <person name="Moya-Beltran A."/>
            <person name="Castro M."/>
            <person name="Covarrubias P.C."/>
            <person name="Issotta F."/>
            <person name="Janiczek O."/>
            <person name="Mandl M."/>
            <person name="Kucera J."/>
            <person name="Quatrini R."/>
        </authorList>
    </citation>
    <scope>NUCLEOTIDE SEQUENCE [LARGE SCALE GENOMIC DNA]</scope>
    <source>
        <strain evidence="1 2">CCM 4253</strain>
    </source>
</reference>
<comment type="caution">
    <text evidence="1">The sequence shown here is derived from an EMBL/GenBank/DDBJ whole genome shotgun (WGS) entry which is preliminary data.</text>
</comment>
<organism evidence="1 2">
    <name type="scientific">Acidithiobacillus ferrooxidans</name>
    <name type="common">Thiobacillus ferrooxidans</name>
    <dbReference type="NCBI Taxonomy" id="920"/>
    <lineage>
        <taxon>Bacteria</taxon>
        <taxon>Pseudomonadati</taxon>
        <taxon>Pseudomonadota</taxon>
        <taxon>Acidithiobacillia</taxon>
        <taxon>Acidithiobacillales</taxon>
        <taxon>Acidithiobacillaceae</taxon>
        <taxon>Acidithiobacillus</taxon>
    </lineage>
</organism>
<dbReference type="OrthoDB" id="9800707at2"/>
<evidence type="ECO:0000313" key="2">
    <source>
        <dbReference type="Proteomes" id="UP000248886"/>
    </source>
</evidence>
<dbReference type="Proteomes" id="UP000248886">
    <property type="component" value="Unassembled WGS sequence"/>
</dbReference>
<proteinExistence type="predicted"/>
<accession>A0A2W1KD59</accession>
<dbReference type="RefSeq" id="WP_009567123.1">
    <property type="nucleotide sequence ID" value="NZ_AP025160.1"/>
</dbReference>
<evidence type="ECO:0000313" key="1">
    <source>
        <dbReference type="EMBL" id="PZD80425.1"/>
    </source>
</evidence>
<name>A0A2W1KD59_ACIFR</name>
<dbReference type="AlphaFoldDB" id="A0A2W1KD59"/>